<dbReference type="SUPFAM" id="SSF81345">
    <property type="entry name" value="ABC transporter involved in vitamin B12 uptake, BtuC"/>
    <property type="match status" value="1"/>
</dbReference>
<evidence type="ECO:0000256" key="8">
    <source>
        <dbReference type="SAM" id="Phobius"/>
    </source>
</evidence>
<comment type="caution">
    <text evidence="9">The sequence shown here is derived from an EMBL/GenBank/DDBJ whole genome shotgun (WGS) entry which is preliminary data.</text>
</comment>
<name>A0A3A8QWB3_9BACT</name>
<keyword evidence="3" id="KW-0813">Transport</keyword>
<dbReference type="PANTHER" id="PTHR30472:SF27">
    <property type="entry name" value="PETROBACTIN IMPORT SYSTEM PERMEASE PROTEIN YCLN"/>
    <property type="match status" value="1"/>
</dbReference>
<dbReference type="OrthoDB" id="9811975at2"/>
<comment type="similarity">
    <text evidence="2">Belongs to the binding-protein-dependent transport system permease family. FecCD subfamily.</text>
</comment>
<evidence type="ECO:0000256" key="3">
    <source>
        <dbReference type="ARBA" id="ARBA00022448"/>
    </source>
</evidence>
<dbReference type="InterPro" id="IPR037294">
    <property type="entry name" value="ABC_BtuC-like"/>
</dbReference>
<feature type="transmembrane region" description="Helical" evidence="8">
    <location>
        <begin position="33"/>
        <end position="58"/>
    </location>
</feature>
<evidence type="ECO:0000256" key="6">
    <source>
        <dbReference type="ARBA" id="ARBA00022989"/>
    </source>
</evidence>
<evidence type="ECO:0000256" key="4">
    <source>
        <dbReference type="ARBA" id="ARBA00022475"/>
    </source>
</evidence>
<dbReference type="EMBL" id="RAWM01000005">
    <property type="protein sequence ID" value="RKH73059.1"/>
    <property type="molecule type" value="Genomic_DNA"/>
</dbReference>
<dbReference type="Proteomes" id="UP000282656">
    <property type="component" value="Unassembled WGS sequence"/>
</dbReference>
<organism evidence="9 10">
    <name type="scientific">Corallococcus interemptor</name>
    <dbReference type="NCBI Taxonomy" id="2316720"/>
    <lineage>
        <taxon>Bacteria</taxon>
        <taxon>Pseudomonadati</taxon>
        <taxon>Myxococcota</taxon>
        <taxon>Myxococcia</taxon>
        <taxon>Myxococcales</taxon>
        <taxon>Cystobacterineae</taxon>
        <taxon>Myxococcaceae</taxon>
        <taxon>Corallococcus</taxon>
    </lineage>
</organism>
<keyword evidence="7 8" id="KW-0472">Membrane</keyword>
<feature type="transmembrane region" description="Helical" evidence="8">
    <location>
        <begin position="164"/>
        <end position="188"/>
    </location>
</feature>
<gene>
    <name evidence="9" type="ORF">D7X96_03125</name>
</gene>
<proteinExistence type="inferred from homology"/>
<dbReference type="GO" id="GO:0022857">
    <property type="term" value="F:transmembrane transporter activity"/>
    <property type="evidence" value="ECO:0007669"/>
    <property type="project" value="InterPro"/>
</dbReference>
<feature type="transmembrane region" description="Helical" evidence="8">
    <location>
        <begin position="214"/>
        <end position="232"/>
    </location>
</feature>
<dbReference type="GO" id="GO:0033214">
    <property type="term" value="P:siderophore-iron import into cell"/>
    <property type="evidence" value="ECO:0007669"/>
    <property type="project" value="TreeGrafter"/>
</dbReference>
<keyword evidence="6 8" id="KW-1133">Transmembrane helix</keyword>
<feature type="transmembrane region" description="Helical" evidence="8">
    <location>
        <begin position="78"/>
        <end position="99"/>
    </location>
</feature>
<reference evidence="10" key="1">
    <citation type="submission" date="2018-09" db="EMBL/GenBank/DDBJ databases">
        <authorList>
            <person name="Livingstone P.G."/>
            <person name="Whitworth D.E."/>
        </authorList>
    </citation>
    <scope>NUCLEOTIDE SEQUENCE [LARGE SCALE GENOMIC DNA]</scope>
    <source>
        <strain evidence="10">AB047A</strain>
    </source>
</reference>
<dbReference type="Pfam" id="PF01032">
    <property type="entry name" value="FecCD"/>
    <property type="match status" value="1"/>
</dbReference>
<protein>
    <submittedName>
        <fullName evidence="9">ABC transporter permease</fullName>
    </submittedName>
</protein>
<keyword evidence="10" id="KW-1185">Reference proteome</keyword>
<keyword evidence="5 8" id="KW-0812">Transmembrane</keyword>
<evidence type="ECO:0000256" key="5">
    <source>
        <dbReference type="ARBA" id="ARBA00022692"/>
    </source>
</evidence>
<evidence type="ECO:0000256" key="7">
    <source>
        <dbReference type="ARBA" id="ARBA00023136"/>
    </source>
</evidence>
<evidence type="ECO:0000313" key="9">
    <source>
        <dbReference type="EMBL" id="RKH73059.1"/>
    </source>
</evidence>
<evidence type="ECO:0000256" key="1">
    <source>
        <dbReference type="ARBA" id="ARBA00004651"/>
    </source>
</evidence>
<feature type="transmembrane region" description="Helical" evidence="8">
    <location>
        <begin position="322"/>
        <end position="343"/>
    </location>
</feature>
<accession>A0A3A8QWB3</accession>
<evidence type="ECO:0000313" key="10">
    <source>
        <dbReference type="Proteomes" id="UP000282656"/>
    </source>
</evidence>
<sequence length="350" mass="36573">MSTRSPDSPPLPEAAFARSESVARPAKGGPLPLLVLAGLAVLGLAGTSLLIGVSHVSWDALLAPSEHQRAVQVLVISRVPRTLALVLAGMSLSVAGLIMQMLARNRFVEPFTAGTAESASLGLLAVTLLAPGLPILARTAVAAGFAMAGTALFLLILRRIPLRSALVVPVVGLVLGAIFDAATTFFAYRFSLLQSLMAWTTGDFSSVLRGRYELLWGAFVLTVVAYVVADRFTVAGMGEAFTTNLGLSHPRIVALGLAIVAMVTAVVVATVGMIPFIGLVVPNVVSLMVGDNARRSIPWVAVLGAGFVLLCDIVGRVVRQPYEIPVGTVAGVVGSLVFLHLLLRRNDRVG</sequence>
<feature type="transmembrane region" description="Helical" evidence="8">
    <location>
        <begin position="297"/>
        <end position="315"/>
    </location>
</feature>
<dbReference type="PANTHER" id="PTHR30472">
    <property type="entry name" value="FERRIC ENTEROBACTIN TRANSPORT SYSTEM PERMEASE PROTEIN"/>
    <property type="match status" value="1"/>
</dbReference>
<dbReference type="CDD" id="cd06550">
    <property type="entry name" value="TM_ABC_iron-siderophores_like"/>
    <property type="match status" value="1"/>
</dbReference>
<dbReference type="AlphaFoldDB" id="A0A3A8QWB3"/>
<dbReference type="InterPro" id="IPR000522">
    <property type="entry name" value="ABC_transptr_permease_BtuC"/>
</dbReference>
<keyword evidence="4" id="KW-1003">Cell membrane</keyword>
<feature type="transmembrane region" description="Helical" evidence="8">
    <location>
        <begin position="135"/>
        <end position="157"/>
    </location>
</feature>
<comment type="subcellular location">
    <subcellularLocation>
        <location evidence="1">Cell membrane</location>
        <topology evidence="1">Multi-pass membrane protein</topology>
    </subcellularLocation>
</comment>
<feature type="transmembrane region" description="Helical" evidence="8">
    <location>
        <begin position="252"/>
        <end position="277"/>
    </location>
</feature>
<evidence type="ECO:0000256" key="2">
    <source>
        <dbReference type="ARBA" id="ARBA00007935"/>
    </source>
</evidence>
<dbReference type="GO" id="GO:0005886">
    <property type="term" value="C:plasma membrane"/>
    <property type="evidence" value="ECO:0007669"/>
    <property type="project" value="UniProtKB-SubCell"/>
</dbReference>
<dbReference type="RefSeq" id="WP_121768940.1">
    <property type="nucleotide sequence ID" value="NZ_RAWM01000005.1"/>
</dbReference>
<dbReference type="Gene3D" id="1.10.3470.10">
    <property type="entry name" value="ABC transporter involved in vitamin B12 uptake, BtuC"/>
    <property type="match status" value="1"/>
</dbReference>